<evidence type="ECO:0000313" key="3">
    <source>
        <dbReference type="Proteomes" id="UP000000663"/>
    </source>
</evidence>
<dbReference type="InterPro" id="IPR007841">
    <property type="entry name" value="UPF0210"/>
</dbReference>
<dbReference type="EMBL" id="AM114193">
    <property type="protein sequence ID" value="CAJ35863.1"/>
    <property type="molecule type" value="Genomic_DNA"/>
</dbReference>
<organism evidence="2 3">
    <name type="scientific">Methanocella arvoryzae (strain DSM 22066 / NBRC 105507 / MRE50)</name>
    <dbReference type="NCBI Taxonomy" id="351160"/>
    <lineage>
        <taxon>Archaea</taxon>
        <taxon>Methanobacteriati</taxon>
        <taxon>Methanobacteriota</taxon>
        <taxon>Stenosarchaea group</taxon>
        <taxon>Methanomicrobia</taxon>
        <taxon>Methanocellales</taxon>
        <taxon>Methanocellaceae</taxon>
        <taxon>Methanocella</taxon>
    </lineage>
</organism>
<dbReference type="Gene3D" id="3.20.70.20">
    <property type="match status" value="1"/>
</dbReference>
<dbReference type="PATRIC" id="fig|351160.9.peg.2373"/>
<dbReference type="Pfam" id="PF05167">
    <property type="entry name" value="DUF711"/>
    <property type="match status" value="1"/>
</dbReference>
<dbReference type="RefSeq" id="WP_012036639.1">
    <property type="nucleotide sequence ID" value="NC_009464.1"/>
</dbReference>
<evidence type="ECO:0000256" key="1">
    <source>
        <dbReference type="HAMAP-Rule" id="MF_01221"/>
    </source>
</evidence>
<dbReference type="SUPFAM" id="SSF51998">
    <property type="entry name" value="PFL-like glycyl radical enzymes"/>
    <property type="match status" value="1"/>
</dbReference>
<dbReference type="KEGG" id="rci:RCIX424"/>
<sequence>MIYSIEEILETVDMIQAQHLDIRTVTMGINLRGCISPDIDTMRDNVYETITTRAKSLVSEARAVEAKFGIPIVNKRIAVTPIANILDAAVAGLSEDEAVDAAVTIARTLDRAAKQLEIDFIGGYGALVHKGFTVGDSALINSIPKALTSTDRVCSSINVATTKSGINMDAILLMGHVIKKTAAIDPIGCAKLVVFANAPTDNPFMAGAFHGDGEPETVINVGISGPGVVRAVLAKMPDADLGQLSETIKRTSFKITRMGELVGREMAERLNVPFGIVDLSLAPTPAEGDSVANILEVMGLERCGTHGTTAALALLTDAVKKGGAMATSYTGGLSGAFIPVSEDAGMVEALKAGAIGIDKLEAMTSVCSVGLDMIVVPGDTEPETLSAIIADECAIGMVNNKTTGVRIIPAGKEGEYVEFGGLLGGSPVMALNRHSSAGFVRRGGRIPAPIQSFRN</sequence>
<proteinExistence type="inferred from homology"/>
<dbReference type="CDD" id="cd08025">
    <property type="entry name" value="RNR_PFL_like_DUF711"/>
    <property type="match status" value="1"/>
</dbReference>
<gene>
    <name evidence="2" type="ORF">RCIX424</name>
</gene>
<dbReference type="AlphaFoldDB" id="Q0W6Y0"/>
<evidence type="ECO:0000313" key="2">
    <source>
        <dbReference type="EMBL" id="CAJ35863.1"/>
    </source>
</evidence>
<accession>Q0W6Y0</accession>
<dbReference type="NCBIfam" id="NF003700">
    <property type="entry name" value="PRK05313.1"/>
    <property type="match status" value="1"/>
</dbReference>
<dbReference type="eggNOG" id="arCOG04321">
    <property type="taxonomic scope" value="Archaea"/>
</dbReference>
<dbReference type="STRING" id="351160.RCIX424"/>
<dbReference type="Proteomes" id="UP000000663">
    <property type="component" value="Chromosome"/>
</dbReference>
<name>Q0W6Y0_METAR</name>
<dbReference type="PANTHER" id="PTHR37560">
    <property type="entry name" value="UPF0210 PROTEIN SPR0218"/>
    <property type="match status" value="1"/>
</dbReference>
<dbReference type="GeneID" id="5145051"/>
<dbReference type="HAMAP" id="MF_01221">
    <property type="entry name" value="UPF0210"/>
    <property type="match status" value="1"/>
</dbReference>
<dbReference type="OrthoDB" id="21376at2157"/>
<dbReference type="PANTHER" id="PTHR37560:SF1">
    <property type="entry name" value="UPF0210 PROTEIN MJ1665"/>
    <property type="match status" value="1"/>
</dbReference>
<keyword evidence="3" id="KW-1185">Reference proteome</keyword>
<protein>
    <recommendedName>
        <fullName evidence="1">UPF0210 protein RCIX424</fullName>
    </recommendedName>
</protein>
<reference evidence="2 3" key="1">
    <citation type="journal article" date="2006" name="Science">
        <title>Genome of rice cluster I archaea -- the key methane producers in the rice rhizosphere.</title>
        <authorList>
            <person name="Erkel C."/>
            <person name="Kube M."/>
            <person name="Reinhardt R."/>
            <person name="Liesack W."/>
        </authorList>
    </citation>
    <scope>NUCLEOTIDE SEQUENCE [LARGE SCALE GENOMIC DNA]</scope>
    <source>
        <strain evidence="3">DSM 22066 / NBRC 105507 / MRE50</strain>
    </source>
</reference>
<comment type="similarity">
    <text evidence="1">Belongs to the UPF0210 family.</text>
</comment>